<proteinExistence type="predicted"/>
<organism evidence="2 3">
    <name type="scientific">Eptatretus burgeri</name>
    <name type="common">Inshore hagfish</name>
    <dbReference type="NCBI Taxonomy" id="7764"/>
    <lineage>
        <taxon>Eukaryota</taxon>
        <taxon>Metazoa</taxon>
        <taxon>Chordata</taxon>
        <taxon>Craniata</taxon>
        <taxon>Vertebrata</taxon>
        <taxon>Cyclostomata</taxon>
        <taxon>Myxini</taxon>
        <taxon>Myxiniformes</taxon>
        <taxon>Myxinidae</taxon>
        <taxon>Eptatretinae</taxon>
        <taxon>Eptatretus</taxon>
    </lineage>
</organism>
<dbReference type="AlphaFoldDB" id="A0A8C4QDN0"/>
<evidence type="ECO:0000313" key="2">
    <source>
        <dbReference type="Ensembl" id="ENSEBUP00000013933.1"/>
    </source>
</evidence>
<accession>A0A8C4QDN0</accession>
<evidence type="ECO:0000256" key="1">
    <source>
        <dbReference type="SAM" id="Phobius"/>
    </source>
</evidence>
<name>A0A8C4QDN0_EPTBU</name>
<keyword evidence="1" id="KW-1133">Transmembrane helix</keyword>
<keyword evidence="3" id="KW-1185">Reference proteome</keyword>
<dbReference type="Proteomes" id="UP000694388">
    <property type="component" value="Unplaced"/>
</dbReference>
<dbReference type="Ensembl" id="ENSEBUT00000014510.1">
    <property type="protein sequence ID" value="ENSEBUP00000013933.1"/>
    <property type="gene ID" value="ENSEBUG00000008784.1"/>
</dbReference>
<evidence type="ECO:0000313" key="3">
    <source>
        <dbReference type="Proteomes" id="UP000694388"/>
    </source>
</evidence>
<protein>
    <submittedName>
        <fullName evidence="2">Uncharacterized protein</fullName>
    </submittedName>
</protein>
<feature type="transmembrane region" description="Helical" evidence="1">
    <location>
        <begin position="12"/>
        <end position="34"/>
    </location>
</feature>
<keyword evidence="1" id="KW-0472">Membrane</keyword>
<reference evidence="2" key="2">
    <citation type="submission" date="2025-09" db="UniProtKB">
        <authorList>
            <consortium name="Ensembl"/>
        </authorList>
    </citation>
    <scope>IDENTIFICATION</scope>
</reference>
<dbReference type="GeneTree" id="ENSGT00930000152962"/>
<reference evidence="2" key="1">
    <citation type="submission" date="2025-08" db="UniProtKB">
        <authorList>
            <consortium name="Ensembl"/>
        </authorList>
    </citation>
    <scope>IDENTIFICATION</scope>
</reference>
<keyword evidence="1" id="KW-0812">Transmembrane</keyword>
<sequence length="177" mass="18972">MLWCVCREAGGIMTSVIMGVVIGSLVILGVLITLCVLCCYCCECCCFSDRDIHYRTVQQMHVSNQVQAAYPRVPAAYPGVPAAYPGVPAAYPGVPAAYPRVPAMHPGGPAPYPTAPTFQPTAPGTLMGPYPENVSSMPPPPYEDCKKVNTYQAIPPSMDINSPCMSHCSTCKLEKTR</sequence>